<organism evidence="1 2">
    <name type="scientific">Pseudomonas amygdali pv. lachrymans</name>
    <name type="common">Pseudomonas syringae pv. lachrymans</name>
    <dbReference type="NCBI Taxonomy" id="53707"/>
    <lineage>
        <taxon>Bacteria</taxon>
        <taxon>Pseudomonadati</taxon>
        <taxon>Pseudomonadota</taxon>
        <taxon>Gammaproteobacteria</taxon>
        <taxon>Pseudomonadales</taxon>
        <taxon>Pseudomonadaceae</taxon>
        <taxon>Pseudomonas</taxon>
        <taxon>Pseudomonas amygdali</taxon>
    </lineage>
</organism>
<evidence type="ECO:0000313" key="2">
    <source>
        <dbReference type="Proteomes" id="UP000037943"/>
    </source>
</evidence>
<sequence length="324" mass="36397">MRVQIKVKLKISTGNYGAKVNEMRSLPLAGRGPTLHFLDLCAISHIKTYLKKGQDPNAPIRESISELRKLDVAGDGISYLASLLEKTSDLNRSTSDEELVSEVEQDLASLQQFFKNSTVYEGGRVTPAQILDLKGEHPEELGPIYHQFLIFINSLKLSDVPAADKRLEVVAQVSSKAQELGILKNHPLVIVSIACIYGFVPAAKVIKFKDNPAEFNASGALGDIQLIQRLANMANLVREVWRQHRKGYAHTNFFTDDRNLRLLLECFVVRDVSRSELENMMTTSYQMTTDFARLLPVLHNRFGEVKGLKEDKERSEIYRLLGIG</sequence>
<accession>A0ABR5KK53</accession>
<keyword evidence="2" id="KW-1185">Reference proteome</keyword>
<reference evidence="1 2" key="1">
    <citation type="submission" date="2015-07" db="EMBL/GenBank/DDBJ databases">
        <authorList>
            <person name="O'Brien H.E."/>
            <person name="Thakur S."/>
            <person name="Gong Y."/>
            <person name="Wang P.W."/>
            <person name="Guttman D.S."/>
        </authorList>
    </citation>
    <scope>NUCLEOTIDE SEQUENCE [LARGE SCALE GENOMIC DNA]</scope>
    <source>
        <strain evidence="1 2">107</strain>
    </source>
</reference>
<reference evidence="1 2" key="2">
    <citation type="submission" date="2015-10" db="EMBL/GenBank/DDBJ databases">
        <title>Comparative genomics and high-throughput reverse genetic screens identify a new phytobacterial MAMP and an Arabidopsis receptor required for immune elicitation.</title>
        <authorList>
            <person name="Mott G.A."/>
            <person name="Thakur S."/>
            <person name="Wang P.W."/>
            <person name="Desveaux D."/>
            <person name="Guttman D.S."/>
        </authorList>
    </citation>
    <scope>NUCLEOTIDE SEQUENCE [LARGE SCALE GENOMIC DNA]</scope>
    <source>
        <strain evidence="1 2">107</strain>
    </source>
</reference>
<dbReference type="EMBL" id="LGLK01000075">
    <property type="protein sequence ID" value="KPC13942.1"/>
    <property type="molecule type" value="Genomic_DNA"/>
</dbReference>
<comment type="caution">
    <text evidence="1">The sequence shown here is derived from an EMBL/GenBank/DDBJ whole genome shotgun (WGS) entry which is preliminary data.</text>
</comment>
<gene>
    <name evidence="1" type="ORF">AC499_4802</name>
</gene>
<evidence type="ECO:0000313" key="1">
    <source>
        <dbReference type="EMBL" id="KPC13942.1"/>
    </source>
</evidence>
<dbReference type="Proteomes" id="UP000037943">
    <property type="component" value="Unassembled WGS sequence"/>
</dbReference>
<name>A0ABR5KK53_PSEAV</name>
<proteinExistence type="predicted"/>
<protein>
    <submittedName>
        <fullName evidence="1">Uncharacterized protein</fullName>
    </submittedName>
</protein>